<keyword evidence="4 5" id="KW-0732">Signal</keyword>
<name>A0A917JSS5_9PSEU</name>
<accession>A0A917JSS5</accession>
<protein>
    <submittedName>
        <fullName evidence="7">ABC transporter substrate-binding protein</fullName>
    </submittedName>
</protein>
<comment type="caution">
    <text evidence="7">The sequence shown here is derived from an EMBL/GenBank/DDBJ whole genome shotgun (WGS) entry which is preliminary data.</text>
</comment>
<evidence type="ECO:0000313" key="8">
    <source>
        <dbReference type="Proteomes" id="UP000597989"/>
    </source>
</evidence>
<evidence type="ECO:0000256" key="4">
    <source>
        <dbReference type="ARBA" id="ARBA00022729"/>
    </source>
</evidence>
<dbReference type="InterPro" id="IPR002491">
    <property type="entry name" value="ABC_transptr_periplasmic_BD"/>
</dbReference>
<evidence type="ECO:0000259" key="6">
    <source>
        <dbReference type="PROSITE" id="PS50983"/>
    </source>
</evidence>
<dbReference type="CDD" id="cd01146">
    <property type="entry name" value="FhuD"/>
    <property type="match status" value="1"/>
</dbReference>
<sequence length="343" mass="36288">MSGFLNGLRQRSAACIAALVLLLTACSGSPGPAGSANGPTAAEPGAFPATIAHKYGTTTVTKPPQRVVAVGLSDQDALLALGVVPVATTQWVGDYPGAVGPWARDELGSAPLPVVLRPENGVQFERIAALRPDLIVALYSGLTRQDYDTLSRIAPTIAQPAAFPDYGVPWQEQTTTIGRAVGRPAQAQRLVADVERRFADLRGRHPELAGARGLVATTYDGYFVYGPQDPRSRVLTGLGFTLPPGLDQAVGGRFGANISRERADLLDTDAIVWIVADGGEQLRRDSVHSSLRVAREGREVFVDETTDDGRAFSFASVLSLPYLLDRLTPRLVAALDGDPATPA</sequence>
<dbReference type="AlphaFoldDB" id="A0A917JSS5"/>
<proteinExistence type="inferred from homology"/>
<evidence type="ECO:0000256" key="1">
    <source>
        <dbReference type="ARBA" id="ARBA00004196"/>
    </source>
</evidence>
<gene>
    <name evidence="7" type="ORF">GCM10011581_21090</name>
</gene>
<reference evidence="7 8" key="1">
    <citation type="journal article" date="2014" name="Int. J. Syst. Evol. Microbiol.">
        <title>Complete genome sequence of Corynebacterium casei LMG S-19264T (=DSM 44701T), isolated from a smear-ripened cheese.</title>
        <authorList>
            <consortium name="US DOE Joint Genome Institute (JGI-PGF)"/>
            <person name="Walter F."/>
            <person name="Albersmeier A."/>
            <person name="Kalinowski J."/>
            <person name="Ruckert C."/>
        </authorList>
    </citation>
    <scope>NUCLEOTIDE SEQUENCE [LARGE SCALE GENOMIC DNA]</scope>
    <source>
        <strain evidence="7 8">CGMCC 4.7206</strain>
    </source>
</reference>
<evidence type="ECO:0000313" key="7">
    <source>
        <dbReference type="EMBL" id="GGI83680.1"/>
    </source>
</evidence>
<feature type="chain" id="PRO_5037172595" evidence="5">
    <location>
        <begin position="36"/>
        <end position="343"/>
    </location>
</feature>
<dbReference type="GO" id="GO:0030288">
    <property type="term" value="C:outer membrane-bounded periplasmic space"/>
    <property type="evidence" value="ECO:0007669"/>
    <property type="project" value="TreeGrafter"/>
</dbReference>
<dbReference type="PROSITE" id="PS50983">
    <property type="entry name" value="FE_B12_PBP"/>
    <property type="match status" value="1"/>
</dbReference>
<dbReference type="EMBL" id="BMMT01000006">
    <property type="protein sequence ID" value="GGI83680.1"/>
    <property type="molecule type" value="Genomic_DNA"/>
</dbReference>
<dbReference type="PANTHER" id="PTHR30532:SF24">
    <property type="entry name" value="FERRIC ENTEROBACTIN-BINDING PERIPLASMIC PROTEIN FEPB"/>
    <property type="match status" value="1"/>
</dbReference>
<dbReference type="PANTHER" id="PTHR30532">
    <property type="entry name" value="IRON III DICITRATE-BINDING PERIPLASMIC PROTEIN"/>
    <property type="match status" value="1"/>
</dbReference>
<dbReference type="Pfam" id="PF01497">
    <property type="entry name" value="Peripla_BP_2"/>
    <property type="match status" value="1"/>
</dbReference>
<comment type="similarity">
    <text evidence="2">Belongs to the bacterial solute-binding protein 8 family.</text>
</comment>
<dbReference type="Gene3D" id="3.40.50.1980">
    <property type="entry name" value="Nitrogenase molybdenum iron protein domain"/>
    <property type="match status" value="2"/>
</dbReference>
<evidence type="ECO:0000256" key="3">
    <source>
        <dbReference type="ARBA" id="ARBA00022448"/>
    </source>
</evidence>
<dbReference type="InterPro" id="IPR051313">
    <property type="entry name" value="Bact_iron-sidero_bind"/>
</dbReference>
<evidence type="ECO:0000256" key="5">
    <source>
        <dbReference type="SAM" id="SignalP"/>
    </source>
</evidence>
<dbReference type="SUPFAM" id="SSF53807">
    <property type="entry name" value="Helical backbone' metal receptor"/>
    <property type="match status" value="1"/>
</dbReference>
<dbReference type="RefSeq" id="WP_188987149.1">
    <property type="nucleotide sequence ID" value="NZ_BMMT01000006.1"/>
</dbReference>
<feature type="domain" description="Fe/B12 periplasmic-binding" evidence="6">
    <location>
        <begin position="66"/>
        <end position="335"/>
    </location>
</feature>
<feature type="signal peptide" evidence="5">
    <location>
        <begin position="1"/>
        <end position="35"/>
    </location>
</feature>
<organism evidence="7 8">
    <name type="scientific">Saccharopolyspora thermophila</name>
    <dbReference type="NCBI Taxonomy" id="89367"/>
    <lineage>
        <taxon>Bacteria</taxon>
        <taxon>Bacillati</taxon>
        <taxon>Actinomycetota</taxon>
        <taxon>Actinomycetes</taxon>
        <taxon>Pseudonocardiales</taxon>
        <taxon>Pseudonocardiaceae</taxon>
        <taxon>Saccharopolyspora</taxon>
    </lineage>
</organism>
<comment type="subcellular location">
    <subcellularLocation>
        <location evidence="1">Cell envelope</location>
    </subcellularLocation>
</comment>
<dbReference type="GO" id="GO:1901678">
    <property type="term" value="P:iron coordination entity transport"/>
    <property type="evidence" value="ECO:0007669"/>
    <property type="project" value="UniProtKB-ARBA"/>
</dbReference>
<dbReference type="Proteomes" id="UP000597989">
    <property type="component" value="Unassembled WGS sequence"/>
</dbReference>
<keyword evidence="3" id="KW-0813">Transport</keyword>
<evidence type="ECO:0000256" key="2">
    <source>
        <dbReference type="ARBA" id="ARBA00008814"/>
    </source>
</evidence>